<evidence type="ECO:0000313" key="3">
    <source>
        <dbReference type="EMBL" id="MBP1044259.1"/>
    </source>
</evidence>
<keyword evidence="2" id="KW-1133">Transmembrane helix</keyword>
<protein>
    <recommendedName>
        <fullName evidence="5">LPXTG cell wall anchor domain-containing protein</fullName>
    </recommendedName>
</protein>
<evidence type="ECO:0000256" key="1">
    <source>
        <dbReference type="SAM" id="MobiDB-lite"/>
    </source>
</evidence>
<gene>
    <name evidence="3" type="ORF">I6N95_24940</name>
</gene>
<keyword evidence="4" id="KW-1185">Reference proteome</keyword>
<reference evidence="3" key="1">
    <citation type="submission" date="2020-12" db="EMBL/GenBank/DDBJ databases">
        <title>Vagococcus allomyrinae sp. nov. and Enterococcus lavae sp. nov., isolated from the larvae of Allomyrina dichotoma.</title>
        <authorList>
            <person name="Lee S.D."/>
        </authorList>
    </citation>
    <scope>NUCLEOTIDE SEQUENCE</scope>
    <source>
        <strain evidence="3">BWB3-3</strain>
    </source>
</reference>
<evidence type="ECO:0000256" key="2">
    <source>
        <dbReference type="SAM" id="Phobius"/>
    </source>
</evidence>
<feature type="compositionally biased region" description="Low complexity" evidence="1">
    <location>
        <begin position="52"/>
        <end position="65"/>
    </location>
</feature>
<dbReference type="AlphaFoldDB" id="A0A940PG60"/>
<sequence length="116" mass="12479">MKVYKKIMILICFLTGCLMIVAVGGITHGAEGIGGQVSTGGNITFYEESTEPTDSSTSSSGTQPSQTPPSGDPKKIVKIPSLGVLLNQYGIYGMMILFLIGVFYVSRRRRKDKGNQ</sequence>
<keyword evidence="2" id="KW-0472">Membrane</keyword>
<dbReference type="Proteomes" id="UP000674938">
    <property type="component" value="Unassembled WGS sequence"/>
</dbReference>
<feature type="region of interest" description="Disordered" evidence="1">
    <location>
        <begin position="32"/>
        <end position="75"/>
    </location>
</feature>
<accession>A0A940PG60</accession>
<dbReference type="PROSITE" id="PS51257">
    <property type="entry name" value="PROKAR_LIPOPROTEIN"/>
    <property type="match status" value="1"/>
</dbReference>
<dbReference type="RefSeq" id="WP_209532592.1">
    <property type="nucleotide sequence ID" value="NZ_JAEEGA010000024.1"/>
</dbReference>
<feature type="transmembrane region" description="Helical" evidence="2">
    <location>
        <begin position="89"/>
        <end position="106"/>
    </location>
</feature>
<evidence type="ECO:0000313" key="4">
    <source>
        <dbReference type="Proteomes" id="UP000674938"/>
    </source>
</evidence>
<evidence type="ECO:0008006" key="5">
    <source>
        <dbReference type="Google" id="ProtNLM"/>
    </source>
</evidence>
<comment type="caution">
    <text evidence="3">The sequence shown here is derived from an EMBL/GenBank/DDBJ whole genome shotgun (WGS) entry which is preliminary data.</text>
</comment>
<proteinExistence type="predicted"/>
<dbReference type="EMBL" id="JAEEGA010000024">
    <property type="protein sequence ID" value="MBP1044259.1"/>
    <property type="molecule type" value="Genomic_DNA"/>
</dbReference>
<name>A0A940PG60_9ENTE</name>
<organism evidence="3 4">
    <name type="scientific">Vagococcus allomyrinae</name>
    <dbReference type="NCBI Taxonomy" id="2794353"/>
    <lineage>
        <taxon>Bacteria</taxon>
        <taxon>Bacillati</taxon>
        <taxon>Bacillota</taxon>
        <taxon>Bacilli</taxon>
        <taxon>Lactobacillales</taxon>
        <taxon>Enterococcaceae</taxon>
        <taxon>Vagococcus</taxon>
    </lineage>
</organism>
<keyword evidence="2" id="KW-0812">Transmembrane</keyword>